<protein>
    <submittedName>
        <fullName evidence="1">Uncharacterized protein</fullName>
    </submittedName>
</protein>
<dbReference type="AlphaFoldDB" id="A0A0A9E1C1"/>
<evidence type="ECO:0000313" key="1">
    <source>
        <dbReference type="EMBL" id="JAD91690.1"/>
    </source>
</evidence>
<proteinExistence type="predicted"/>
<accession>A0A0A9E1C1</accession>
<dbReference type="EMBL" id="GBRH01206205">
    <property type="protein sequence ID" value="JAD91690.1"/>
    <property type="molecule type" value="Transcribed_RNA"/>
</dbReference>
<reference evidence="1" key="2">
    <citation type="journal article" date="2015" name="Data Brief">
        <title>Shoot transcriptome of the giant reed, Arundo donax.</title>
        <authorList>
            <person name="Barrero R.A."/>
            <person name="Guerrero F.D."/>
            <person name="Moolhuijzen P."/>
            <person name="Goolsby J.A."/>
            <person name="Tidwell J."/>
            <person name="Bellgard S.E."/>
            <person name="Bellgard M.I."/>
        </authorList>
    </citation>
    <scope>NUCLEOTIDE SEQUENCE</scope>
    <source>
        <tissue evidence="1">Shoot tissue taken approximately 20 cm above the soil surface</tissue>
    </source>
</reference>
<name>A0A0A9E1C1_ARUDO</name>
<reference evidence="1" key="1">
    <citation type="submission" date="2014-09" db="EMBL/GenBank/DDBJ databases">
        <authorList>
            <person name="Magalhaes I.L.F."/>
            <person name="Oliveira U."/>
            <person name="Santos F.R."/>
            <person name="Vidigal T.H.D.A."/>
            <person name="Brescovit A.D."/>
            <person name="Santos A.J."/>
        </authorList>
    </citation>
    <scope>NUCLEOTIDE SEQUENCE</scope>
    <source>
        <tissue evidence="1">Shoot tissue taken approximately 20 cm above the soil surface</tissue>
    </source>
</reference>
<sequence length="61" mass="7078">MHHRSGCCLKKKGKLKDFCESVLLYEIYRNSWLIIGEHWTFLFGVLSQKESGTMEGGWELG</sequence>
<organism evidence="1">
    <name type="scientific">Arundo donax</name>
    <name type="common">Giant reed</name>
    <name type="synonym">Donax arundinaceus</name>
    <dbReference type="NCBI Taxonomy" id="35708"/>
    <lineage>
        <taxon>Eukaryota</taxon>
        <taxon>Viridiplantae</taxon>
        <taxon>Streptophyta</taxon>
        <taxon>Embryophyta</taxon>
        <taxon>Tracheophyta</taxon>
        <taxon>Spermatophyta</taxon>
        <taxon>Magnoliopsida</taxon>
        <taxon>Liliopsida</taxon>
        <taxon>Poales</taxon>
        <taxon>Poaceae</taxon>
        <taxon>PACMAD clade</taxon>
        <taxon>Arundinoideae</taxon>
        <taxon>Arundineae</taxon>
        <taxon>Arundo</taxon>
    </lineage>
</organism>